<protein>
    <submittedName>
        <fullName evidence="2">Helix-turn-helix domain-containing protein</fullName>
    </submittedName>
</protein>
<dbReference type="CDD" id="cd00093">
    <property type="entry name" value="HTH_XRE"/>
    <property type="match status" value="1"/>
</dbReference>
<dbReference type="InterPro" id="IPR001387">
    <property type="entry name" value="Cro/C1-type_HTH"/>
</dbReference>
<comment type="caution">
    <text evidence="2">The sequence shown here is derived from an EMBL/GenBank/DDBJ whole genome shotgun (WGS) entry which is preliminary data.</text>
</comment>
<organism evidence="2 3">
    <name type="scientific">Nitratireductor arenosus</name>
    <dbReference type="NCBI Taxonomy" id="2682096"/>
    <lineage>
        <taxon>Bacteria</taxon>
        <taxon>Pseudomonadati</taxon>
        <taxon>Pseudomonadota</taxon>
        <taxon>Alphaproteobacteria</taxon>
        <taxon>Hyphomicrobiales</taxon>
        <taxon>Phyllobacteriaceae</taxon>
        <taxon>Nitratireductor</taxon>
    </lineage>
</organism>
<dbReference type="EMBL" id="WPHG01000003">
    <property type="protein sequence ID" value="MVA98763.1"/>
    <property type="molecule type" value="Genomic_DNA"/>
</dbReference>
<accession>A0A844QL70</accession>
<dbReference type="SMART" id="SM00530">
    <property type="entry name" value="HTH_XRE"/>
    <property type="match status" value="1"/>
</dbReference>
<dbReference type="GO" id="GO:0003677">
    <property type="term" value="F:DNA binding"/>
    <property type="evidence" value="ECO:0007669"/>
    <property type="project" value="InterPro"/>
</dbReference>
<evidence type="ECO:0000313" key="2">
    <source>
        <dbReference type="EMBL" id="MVA98763.1"/>
    </source>
</evidence>
<sequence>MWLHSAFAERLRKLCRQAGSVAKVCRETGISRAQLDRYLDGKALPGAENTRKLCVYFDISERQLFTPPSAQPDEASATVAGVPTAMLDLLAHRPLPPLPEGIYFTYFNVPSRPNLVMRSATFIFKRDRVMAFRRVTGGRGGPGGAWSRSQGNHYGIVTSSLNWIYFTAFNRRHVGEPSLIAAGWAGYAEPTLIGTTMVLTESGPETGTAIIRPASISYRARDAIAAVGVYKITDPSLDPVVVDLLGGLRAA</sequence>
<reference evidence="2 3" key="1">
    <citation type="submission" date="2019-12" db="EMBL/GenBank/DDBJ databases">
        <title>Nitratireductor arenosus sp. nov., Isolated from sea sand, Jeju island, South Korea.</title>
        <authorList>
            <person name="Kim W."/>
        </authorList>
    </citation>
    <scope>NUCLEOTIDE SEQUENCE [LARGE SCALE GENOMIC DNA]</scope>
    <source>
        <strain evidence="2 3">CAU 1489</strain>
    </source>
</reference>
<feature type="domain" description="HTH cro/C1-type" evidence="1">
    <location>
        <begin position="11"/>
        <end position="64"/>
    </location>
</feature>
<evidence type="ECO:0000313" key="3">
    <source>
        <dbReference type="Proteomes" id="UP000463224"/>
    </source>
</evidence>
<dbReference type="RefSeq" id="WP_156713661.1">
    <property type="nucleotide sequence ID" value="NZ_WPHG01000003.1"/>
</dbReference>
<dbReference type="InterPro" id="IPR010982">
    <property type="entry name" value="Lambda_DNA-bd_dom_sf"/>
</dbReference>
<proteinExistence type="predicted"/>
<name>A0A844QL70_9HYPH</name>
<dbReference type="Gene3D" id="1.10.260.40">
    <property type="entry name" value="lambda repressor-like DNA-binding domains"/>
    <property type="match status" value="1"/>
</dbReference>
<keyword evidence="3" id="KW-1185">Reference proteome</keyword>
<gene>
    <name evidence="2" type="ORF">GN330_16065</name>
</gene>
<dbReference type="Pfam" id="PF13560">
    <property type="entry name" value="HTH_31"/>
    <property type="match status" value="1"/>
</dbReference>
<evidence type="ECO:0000259" key="1">
    <source>
        <dbReference type="PROSITE" id="PS50943"/>
    </source>
</evidence>
<dbReference type="Proteomes" id="UP000463224">
    <property type="component" value="Unassembled WGS sequence"/>
</dbReference>
<dbReference type="PROSITE" id="PS50943">
    <property type="entry name" value="HTH_CROC1"/>
    <property type="match status" value="1"/>
</dbReference>
<dbReference type="AlphaFoldDB" id="A0A844QL70"/>
<dbReference type="SUPFAM" id="SSF47413">
    <property type="entry name" value="lambda repressor-like DNA-binding domains"/>
    <property type="match status" value="1"/>
</dbReference>